<keyword evidence="5" id="KW-0418">Kinase</keyword>
<dbReference type="GO" id="GO:0005886">
    <property type="term" value="C:plasma membrane"/>
    <property type="evidence" value="ECO:0007669"/>
    <property type="project" value="TreeGrafter"/>
</dbReference>
<dbReference type="EMBL" id="UGYW01000002">
    <property type="protein sequence ID" value="SUJ04679.1"/>
    <property type="molecule type" value="Genomic_DNA"/>
</dbReference>
<dbReference type="EC" id="2.7.13.3" evidence="2"/>
<dbReference type="InterPro" id="IPR003594">
    <property type="entry name" value="HATPase_dom"/>
</dbReference>
<accession>A0A380BPH1</accession>
<protein>
    <recommendedName>
        <fullName evidence="2">histidine kinase</fullName>
        <ecNumber evidence="2">2.7.13.3</ecNumber>
    </recommendedName>
</protein>
<evidence type="ECO:0000256" key="2">
    <source>
        <dbReference type="ARBA" id="ARBA00012438"/>
    </source>
</evidence>
<sequence length="426" mass="48683">MTHTFFTPLKQFLHKLVHVGIYPDMPYVESRYTKLLNVLNWLGLCFMLGYAILNLTNGRYFLTALNMFNMVDATAVLVLHRLRMYLSARLVMVGCRIVIYTISGLYFHNGAEYFLLTLLITTIIIFDNRWIRTFLCSLIILACISVVLFPQPPLLGVPVMEEQAIVNMVLAIGLIIGTVTFFKSIQYGYQQEVEKQRQALIELNRDKQRMFSILAHDIRSPMATLENLLQIFYENLLTRTEQMKTTQLLKDQVIQLGTTMDDLLNWSARGMQGMETVKTSFLLYPLIKELFQFFDLIIKQKQLEVEMCIDKELILSADRDQIAVVMRNLLSNACKFSHRGGHIRIVAVEKNNSIEVFIEDEGVGMDENRINRLFTSSNSSVQGTAGEKGYGLGLMLCAEFVRLNEGNIAVKSRLGEGSIFTVRLPQ</sequence>
<dbReference type="GO" id="GO:0004721">
    <property type="term" value="F:phosphoprotein phosphatase activity"/>
    <property type="evidence" value="ECO:0007669"/>
    <property type="project" value="TreeGrafter"/>
</dbReference>
<dbReference type="AlphaFoldDB" id="A0A380BPH1"/>
<proteinExistence type="predicted"/>
<dbReference type="SUPFAM" id="SSF47384">
    <property type="entry name" value="Homodimeric domain of signal transducing histidine kinase"/>
    <property type="match status" value="1"/>
</dbReference>
<keyword evidence="7" id="KW-0812">Transmembrane</keyword>
<keyword evidence="4 9" id="KW-0808">Transferase</keyword>
<evidence type="ECO:0000313" key="9">
    <source>
        <dbReference type="EMBL" id="SUJ04679.1"/>
    </source>
</evidence>
<keyword evidence="7" id="KW-0472">Membrane</keyword>
<evidence type="ECO:0000259" key="8">
    <source>
        <dbReference type="PROSITE" id="PS50109"/>
    </source>
</evidence>
<evidence type="ECO:0000256" key="7">
    <source>
        <dbReference type="SAM" id="Phobius"/>
    </source>
</evidence>
<dbReference type="InterPro" id="IPR005467">
    <property type="entry name" value="His_kinase_dom"/>
</dbReference>
<feature type="transmembrane region" description="Helical" evidence="7">
    <location>
        <begin position="35"/>
        <end position="53"/>
    </location>
</feature>
<evidence type="ECO:0000313" key="10">
    <source>
        <dbReference type="Proteomes" id="UP000254893"/>
    </source>
</evidence>
<evidence type="ECO:0000256" key="5">
    <source>
        <dbReference type="ARBA" id="ARBA00022777"/>
    </source>
</evidence>
<dbReference type="InterPro" id="IPR036097">
    <property type="entry name" value="HisK_dim/P_sf"/>
</dbReference>
<evidence type="ECO:0000256" key="1">
    <source>
        <dbReference type="ARBA" id="ARBA00000085"/>
    </source>
</evidence>
<dbReference type="SUPFAM" id="SSF55874">
    <property type="entry name" value="ATPase domain of HSP90 chaperone/DNA topoisomerase II/histidine kinase"/>
    <property type="match status" value="1"/>
</dbReference>
<dbReference type="Gene3D" id="1.10.287.130">
    <property type="match status" value="1"/>
</dbReference>
<dbReference type="PANTHER" id="PTHR45453:SF1">
    <property type="entry name" value="PHOSPHATE REGULON SENSOR PROTEIN PHOR"/>
    <property type="match status" value="1"/>
</dbReference>
<keyword evidence="3" id="KW-0597">Phosphoprotein</keyword>
<feature type="transmembrane region" description="Helical" evidence="7">
    <location>
        <begin position="111"/>
        <end position="127"/>
    </location>
</feature>
<dbReference type="PRINTS" id="PR00344">
    <property type="entry name" value="BCTRLSENSOR"/>
</dbReference>
<dbReference type="PROSITE" id="PS50109">
    <property type="entry name" value="HIS_KIN"/>
    <property type="match status" value="1"/>
</dbReference>
<dbReference type="Gene3D" id="3.30.565.10">
    <property type="entry name" value="Histidine kinase-like ATPase, C-terminal domain"/>
    <property type="match status" value="1"/>
</dbReference>
<dbReference type="InterPro" id="IPR036890">
    <property type="entry name" value="HATPase_C_sf"/>
</dbReference>
<reference evidence="9 10" key="1">
    <citation type="submission" date="2018-06" db="EMBL/GenBank/DDBJ databases">
        <authorList>
            <consortium name="Pathogen Informatics"/>
            <person name="Doyle S."/>
        </authorList>
    </citation>
    <scope>NUCLEOTIDE SEQUENCE [LARGE SCALE GENOMIC DNA]</scope>
    <source>
        <strain evidence="9 10">NCTC11388</strain>
    </source>
</reference>
<dbReference type="InterPro" id="IPR003661">
    <property type="entry name" value="HisK_dim/P_dom"/>
</dbReference>
<keyword evidence="6" id="KW-0902">Two-component regulatory system</keyword>
<feature type="transmembrane region" description="Helical" evidence="7">
    <location>
        <begin position="59"/>
        <end position="79"/>
    </location>
</feature>
<comment type="catalytic activity">
    <reaction evidence="1">
        <text>ATP + protein L-histidine = ADP + protein N-phospho-L-histidine.</text>
        <dbReference type="EC" id="2.7.13.3"/>
    </reaction>
</comment>
<dbReference type="PANTHER" id="PTHR45453">
    <property type="entry name" value="PHOSPHATE REGULON SENSOR PROTEIN PHOR"/>
    <property type="match status" value="1"/>
</dbReference>
<evidence type="ECO:0000256" key="4">
    <source>
        <dbReference type="ARBA" id="ARBA00022679"/>
    </source>
</evidence>
<feature type="domain" description="Histidine kinase" evidence="8">
    <location>
        <begin position="213"/>
        <end position="426"/>
    </location>
</feature>
<dbReference type="GO" id="GO:0016036">
    <property type="term" value="P:cellular response to phosphate starvation"/>
    <property type="evidence" value="ECO:0007669"/>
    <property type="project" value="TreeGrafter"/>
</dbReference>
<feature type="transmembrane region" description="Helical" evidence="7">
    <location>
        <begin position="134"/>
        <end position="152"/>
    </location>
</feature>
<dbReference type="CDD" id="cd00082">
    <property type="entry name" value="HisKA"/>
    <property type="match status" value="1"/>
</dbReference>
<evidence type="ECO:0000256" key="6">
    <source>
        <dbReference type="ARBA" id="ARBA00023012"/>
    </source>
</evidence>
<dbReference type="Pfam" id="PF02518">
    <property type="entry name" value="HATPase_c"/>
    <property type="match status" value="1"/>
</dbReference>
<dbReference type="InterPro" id="IPR050351">
    <property type="entry name" value="BphY/WalK/GraS-like"/>
</dbReference>
<dbReference type="SMART" id="SM00388">
    <property type="entry name" value="HisKA"/>
    <property type="match status" value="1"/>
</dbReference>
<dbReference type="SMART" id="SM00387">
    <property type="entry name" value="HATPase_c"/>
    <property type="match status" value="1"/>
</dbReference>
<organism evidence="9 10">
    <name type="scientific">Sphingobacterium spiritivorum</name>
    <name type="common">Flavobacterium spiritivorum</name>
    <dbReference type="NCBI Taxonomy" id="258"/>
    <lineage>
        <taxon>Bacteria</taxon>
        <taxon>Pseudomonadati</taxon>
        <taxon>Bacteroidota</taxon>
        <taxon>Sphingobacteriia</taxon>
        <taxon>Sphingobacteriales</taxon>
        <taxon>Sphingobacteriaceae</taxon>
        <taxon>Sphingobacterium</taxon>
    </lineage>
</organism>
<feature type="transmembrane region" description="Helical" evidence="7">
    <location>
        <begin position="164"/>
        <end position="182"/>
    </location>
</feature>
<dbReference type="RefSeq" id="WP_115169654.1">
    <property type="nucleotide sequence ID" value="NZ_UGYW01000002.1"/>
</dbReference>
<keyword evidence="7" id="KW-1133">Transmembrane helix</keyword>
<dbReference type="Proteomes" id="UP000254893">
    <property type="component" value="Unassembled WGS sequence"/>
</dbReference>
<gene>
    <name evidence="9" type="primary">kinB_4</name>
    <name evidence="9" type="ORF">NCTC11388_01480</name>
</gene>
<evidence type="ECO:0000256" key="3">
    <source>
        <dbReference type="ARBA" id="ARBA00022553"/>
    </source>
</evidence>
<name>A0A380BPH1_SPHSI</name>
<feature type="transmembrane region" description="Helical" evidence="7">
    <location>
        <begin position="86"/>
        <end position="105"/>
    </location>
</feature>
<dbReference type="InterPro" id="IPR004358">
    <property type="entry name" value="Sig_transdc_His_kin-like_C"/>
</dbReference>
<dbReference type="GO" id="GO:0000155">
    <property type="term" value="F:phosphorelay sensor kinase activity"/>
    <property type="evidence" value="ECO:0007669"/>
    <property type="project" value="InterPro"/>
</dbReference>